<protein>
    <submittedName>
        <fullName evidence="1">Uncharacterized protein</fullName>
    </submittedName>
</protein>
<reference evidence="2" key="1">
    <citation type="journal article" date="2024" name="Proc. Natl. Acad. Sci. U.S.A.">
        <title>Extraordinary preservation of gene collinearity over three hundred million years revealed in homosporous lycophytes.</title>
        <authorList>
            <person name="Li C."/>
            <person name="Wickell D."/>
            <person name="Kuo L.Y."/>
            <person name="Chen X."/>
            <person name="Nie B."/>
            <person name="Liao X."/>
            <person name="Peng D."/>
            <person name="Ji J."/>
            <person name="Jenkins J."/>
            <person name="Williams M."/>
            <person name="Shu S."/>
            <person name="Plott C."/>
            <person name="Barry K."/>
            <person name="Rajasekar S."/>
            <person name="Grimwood J."/>
            <person name="Han X."/>
            <person name="Sun S."/>
            <person name="Hou Z."/>
            <person name="He W."/>
            <person name="Dai G."/>
            <person name="Sun C."/>
            <person name="Schmutz J."/>
            <person name="Leebens-Mack J.H."/>
            <person name="Li F.W."/>
            <person name="Wang L."/>
        </authorList>
    </citation>
    <scope>NUCLEOTIDE SEQUENCE [LARGE SCALE GENOMIC DNA]</scope>
    <source>
        <strain evidence="2">cv. PW_Plant_1</strain>
    </source>
</reference>
<evidence type="ECO:0000313" key="1">
    <source>
        <dbReference type="EMBL" id="KAJ7559102.1"/>
    </source>
</evidence>
<evidence type="ECO:0000313" key="2">
    <source>
        <dbReference type="Proteomes" id="UP001162992"/>
    </source>
</evidence>
<dbReference type="EMBL" id="CM055095">
    <property type="protein sequence ID" value="KAJ7559102.1"/>
    <property type="molecule type" value="Genomic_DNA"/>
</dbReference>
<sequence length="395" mass="44040">MGSAAVIAVAGALLLLHLSTIKSEDSALPHLTQKSTGFCTIFVDQNAYNCQEFVVQTEDGFLLGVQRLTARSAAASKGPAFLYHGLFLGGDIWVMNQPSESLAFILADAGYAVWIGNTRTTTFSYGHTSFTQHDQGFWDWCLDELARYDVPAMLKFVYSKSGQKIYYIGYSQGTQAAFAALSQGQQLLDIVEKFVMLAPVAYVNHATTPIGVAAVKLYADKILMALHINFFTFRSKTGRQLVDYICASMNMRCYGETISLLTGDNCCINATRRAFYDKYELQATSTKNLRHLAQQFRTGTFSQYDYGWWGNMQRYGSFNAPDYKLSHIPSNIKMMLIAAEKDSLATPPDVQHLLNELSYRPTFMSIPNYAHLDFVVGINANVDAYAKAMSFFQSQ</sequence>
<keyword evidence="2" id="KW-1185">Reference proteome</keyword>
<gene>
    <name evidence="1" type="ORF">O6H91_04G070000</name>
</gene>
<accession>A0ACC2DY32</accession>
<proteinExistence type="predicted"/>
<name>A0ACC2DY32_DIPCM</name>
<dbReference type="Proteomes" id="UP001162992">
    <property type="component" value="Chromosome 4"/>
</dbReference>
<organism evidence="1 2">
    <name type="scientific">Diphasiastrum complanatum</name>
    <name type="common">Issler's clubmoss</name>
    <name type="synonym">Lycopodium complanatum</name>
    <dbReference type="NCBI Taxonomy" id="34168"/>
    <lineage>
        <taxon>Eukaryota</taxon>
        <taxon>Viridiplantae</taxon>
        <taxon>Streptophyta</taxon>
        <taxon>Embryophyta</taxon>
        <taxon>Tracheophyta</taxon>
        <taxon>Lycopodiopsida</taxon>
        <taxon>Lycopodiales</taxon>
        <taxon>Lycopodiaceae</taxon>
        <taxon>Lycopodioideae</taxon>
        <taxon>Diphasiastrum</taxon>
    </lineage>
</organism>
<comment type="caution">
    <text evidence="1">The sequence shown here is derived from an EMBL/GenBank/DDBJ whole genome shotgun (WGS) entry which is preliminary data.</text>
</comment>